<reference evidence="8 9" key="1">
    <citation type="journal article" date="2016" name="Nat. Commun.">
        <title>Thousands of microbial genomes shed light on interconnected biogeochemical processes in an aquifer system.</title>
        <authorList>
            <person name="Anantharaman K."/>
            <person name="Brown C.T."/>
            <person name="Hug L.A."/>
            <person name="Sharon I."/>
            <person name="Castelle C.J."/>
            <person name="Probst A.J."/>
            <person name="Thomas B.C."/>
            <person name="Singh A."/>
            <person name="Wilkins M.J."/>
            <person name="Karaoz U."/>
            <person name="Brodie E.L."/>
            <person name="Williams K.H."/>
            <person name="Hubbard S.S."/>
            <person name="Banfield J.F."/>
        </authorList>
    </citation>
    <scope>NUCLEOTIDE SEQUENCE [LARGE SCALE GENOMIC DNA]</scope>
</reference>
<dbReference type="Pfam" id="PF00297">
    <property type="entry name" value="Ribosomal_L3"/>
    <property type="match status" value="1"/>
</dbReference>
<evidence type="ECO:0000256" key="7">
    <source>
        <dbReference type="SAM" id="MobiDB-lite"/>
    </source>
</evidence>
<sequence>MKFILGRKLNMSAVWTKDGARIPVTVLEAGPCKVVQVKTRDRDGYSGVQIGFGRKKQLSDALRGHMKNDTFQYLREFQIPESEQIAAGQMITVKEFEPGEYVNVSGIMKGRGFAGAVKRHGFHGAPASHGHDHPRAVGSIGSRFPQHTLKGTRMAGRMGGNQSTLKNTFVVDTDPERNLLYVMGPVPGTRGGLVKIMTTGEKKEAPEIFEASPNPQATPIEPVTSEQTANPKEEVKTEEKTA</sequence>
<feature type="compositionally biased region" description="Basic and acidic residues" evidence="7">
    <location>
        <begin position="231"/>
        <end position="242"/>
    </location>
</feature>
<evidence type="ECO:0000256" key="3">
    <source>
        <dbReference type="ARBA" id="ARBA00022884"/>
    </source>
</evidence>
<dbReference type="GO" id="GO:0019843">
    <property type="term" value="F:rRNA binding"/>
    <property type="evidence" value="ECO:0007669"/>
    <property type="project" value="UniProtKB-KW"/>
</dbReference>
<dbReference type="NCBIfam" id="TIGR03625">
    <property type="entry name" value="L3_bact"/>
    <property type="match status" value="1"/>
</dbReference>
<dbReference type="PANTHER" id="PTHR11229:SF16">
    <property type="entry name" value="LARGE RIBOSOMAL SUBUNIT PROTEIN UL3C"/>
    <property type="match status" value="1"/>
</dbReference>
<evidence type="ECO:0000256" key="4">
    <source>
        <dbReference type="ARBA" id="ARBA00022980"/>
    </source>
</evidence>
<dbReference type="SUPFAM" id="SSF50447">
    <property type="entry name" value="Translation proteins"/>
    <property type="match status" value="1"/>
</dbReference>
<feature type="region of interest" description="Disordered" evidence="7">
    <location>
        <begin position="204"/>
        <end position="242"/>
    </location>
</feature>
<name>A0A1F5PMY7_9BACT</name>
<dbReference type="Gene3D" id="3.30.160.810">
    <property type="match status" value="1"/>
</dbReference>
<dbReference type="Gene3D" id="2.40.30.10">
    <property type="entry name" value="Translation factors"/>
    <property type="match status" value="1"/>
</dbReference>
<evidence type="ECO:0000313" key="9">
    <source>
        <dbReference type="Proteomes" id="UP000178377"/>
    </source>
</evidence>
<dbReference type="PANTHER" id="PTHR11229">
    <property type="entry name" value="50S RIBOSOMAL PROTEIN L3"/>
    <property type="match status" value="1"/>
</dbReference>
<evidence type="ECO:0000256" key="1">
    <source>
        <dbReference type="ARBA" id="ARBA00006540"/>
    </source>
</evidence>
<evidence type="ECO:0000256" key="2">
    <source>
        <dbReference type="ARBA" id="ARBA00022730"/>
    </source>
</evidence>
<dbReference type="STRING" id="1817828.A2722_01550"/>
<keyword evidence="3" id="KW-0694">RNA-binding</keyword>
<accession>A0A1F5PMY7</accession>
<organism evidence="8 9">
    <name type="scientific">Candidatus Doudnabacteria bacterium RIFCSPHIGHO2_01_FULL_50_11</name>
    <dbReference type="NCBI Taxonomy" id="1817828"/>
    <lineage>
        <taxon>Bacteria</taxon>
        <taxon>Candidatus Doudnaibacteriota</taxon>
    </lineage>
</organism>
<proteinExistence type="inferred from homology"/>
<keyword evidence="4 8" id="KW-0689">Ribosomal protein</keyword>
<evidence type="ECO:0000313" key="8">
    <source>
        <dbReference type="EMBL" id="OGE91261.1"/>
    </source>
</evidence>
<dbReference type="Proteomes" id="UP000178377">
    <property type="component" value="Unassembled WGS sequence"/>
</dbReference>
<comment type="similarity">
    <text evidence="1">Belongs to the universal ribosomal protein uL3 family.</text>
</comment>
<evidence type="ECO:0000256" key="6">
    <source>
        <dbReference type="NCBIfam" id="TIGR03625"/>
    </source>
</evidence>
<dbReference type="EMBL" id="MFEO01000002">
    <property type="protein sequence ID" value="OGE91261.1"/>
    <property type="molecule type" value="Genomic_DNA"/>
</dbReference>
<protein>
    <recommendedName>
        <fullName evidence="6">50S ribosomal protein L3</fullName>
    </recommendedName>
</protein>
<dbReference type="AlphaFoldDB" id="A0A1F5PMY7"/>
<evidence type="ECO:0000256" key="5">
    <source>
        <dbReference type="ARBA" id="ARBA00023274"/>
    </source>
</evidence>
<dbReference type="InterPro" id="IPR009000">
    <property type="entry name" value="Transl_B-barrel_sf"/>
</dbReference>
<dbReference type="GO" id="GO:0003735">
    <property type="term" value="F:structural constituent of ribosome"/>
    <property type="evidence" value="ECO:0007669"/>
    <property type="project" value="UniProtKB-UniRule"/>
</dbReference>
<keyword evidence="5" id="KW-0687">Ribonucleoprotein</keyword>
<dbReference type="InterPro" id="IPR000597">
    <property type="entry name" value="Ribosomal_uL3"/>
</dbReference>
<dbReference type="InterPro" id="IPR019927">
    <property type="entry name" value="Ribosomal_uL3_bac/org-type"/>
</dbReference>
<comment type="caution">
    <text evidence="8">The sequence shown here is derived from an EMBL/GenBank/DDBJ whole genome shotgun (WGS) entry which is preliminary data.</text>
</comment>
<gene>
    <name evidence="8" type="ORF">A2722_01550</name>
</gene>
<dbReference type="GO" id="GO:0006412">
    <property type="term" value="P:translation"/>
    <property type="evidence" value="ECO:0007669"/>
    <property type="project" value="UniProtKB-UniRule"/>
</dbReference>
<keyword evidence="2" id="KW-0699">rRNA-binding</keyword>
<dbReference type="GO" id="GO:0022625">
    <property type="term" value="C:cytosolic large ribosomal subunit"/>
    <property type="evidence" value="ECO:0007669"/>
    <property type="project" value="TreeGrafter"/>
</dbReference>